<keyword evidence="4" id="KW-1185">Reference proteome</keyword>
<keyword evidence="1" id="KW-0472">Membrane</keyword>
<dbReference type="PANTHER" id="PTHR37792">
    <property type="entry name" value="RIBONUCLEASE MRP PROTEIN SUBUNIT RMP1"/>
    <property type="match status" value="1"/>
</dbReference>
<protein>
    <recommendedName>
        <fullName evidence="2">RNase MRP protein 1 RNA binding domain-containing protein</fullName>
    </recommendedName>
</protein>
<dbReference type="PANTHER" id="PTHR37792:SF1">
    <property type="entry name" value="RIBONUCLEASE MRP PROTEIN SUBUNIT RMP1"/>
    <property type="match status" value="1"/>
</dbReference>
<dbReference type="AlphaFoldDB" id="A0A6A5WRM1"/>
<organism evidence="3 4">
    <name type="scientific">Amniculicola lignicola CBS 123094</name>
    <dbReference type="NCBI Taxonomy" id="1392246"/>
    <lineage>
        <taxon>Eukaryota</taxon>
        <taxon>Fungi</taxon>
        <taxon>Dikarya</taxon>
        <taxon>Ascomycota</taxon>
        <taxon>Pezizomycotina</taxon>
        <taxon>Dothideomycetes</taxon>
        <taxon>Pleosporomycetidae</taxon>
        <taxon>Pleosporales</taxon>
        <taxon>Amniculicolaceae</taxon>
        <taxon>Amniculicola</taxon>
    </lineage>
</organism>
<feature type="transmembrane region" description="Helical" evidence="1">
    <location>
        <begin position="115"/>
        <end position="137"/>
    </location>
</feature>
<evidence type="ECO:0000313" key="4">
    <source>
        <dbReference type="Proteomes" id="UP000799779"/>
    </source>
</evidence>
<dbReference type="GO" id="GO:0042134">
    <property type="term" value="F:rRNA primary transcript binding"/>
    <property type="evidence" value="ECO:0007669"/>
    <property type="project" value="InterPro"/>
</dbReference>
<dbReference type="GO" id="GO:0000466">
    <property type="term" value="P:maturation of 5.8S rRNA from tricistronic rRNA transcript (SSU-rRNA, 5.8S rRNA, LSU-rRNA)"/>
    <property type="evidence" value="ECO:0007669"/>
    <property type="project" value="TreeGrafter"/>
</dbReference>
<dbReference type="EMBL" id="ML977567">
    <property type="protein sequence ID" value="KAF2004500.1"/>
    <property type="molecule type" value="Genomic_DNA"/>
</dbReference>
<name>A0A6A5WRM1_9PLEO</name>
<evidence type="ECO:0000259" key="2">
    <source>
        <dbReference type="Pfam" id="PF20945"/>
    </source>
</evidence>
<dbReference type="InterPro" id="IPR047205">
    <property type="entry name" value="RMP1"/>
</dbReference>
<dbReference type="InterPro" id="IPR047204">
    <property type="entry name" value="RMP1_RBD"/>
</dbReference>
<reference evidence="3" key="1">
    <citation type="journal article" date="2020" name="Stud. Mycol.">
        <title>101 Dothideomycetes genomes: a test case for predicting lifestyles and emergence of pathogens.</title>
        <authorList>
            <person name="Haridas S."/>
            <person name="Albert R."/>
            <person name="Binder M."/>
            <person name="Bloem J."/>
            <person name="Labutti K."/>
            <person name="Salamov A."/>
            <person name="Andreopoulos B."/>
            <person name="Baker S."/>
            <person name="Barry K."/>
            <person name="Bills G."/>
            <person name="Bluhm B."/>
            <person name="Cannon C."/>
            <person name="Castanera R."/>
            <person name="Culley D."/>
            <person name="Daum C."/>
            <person name="Ezra D."/>
            <person name="Gonzalez J."/>
            <person name="Henrissat B."/>
            <person name="Kuo A."/>
            <person name="Liang C."/>
            <person name="Lipzen A."/>
            <person name="Lutzoni F."/>
            <person name="Magnuson J."/>
            <person name="Mondo S."/>
            <person name="Nolan M."/>
            <person name="Ohm R."/>
            <person name="Pangilinan J."/>
            <person name="Park H.-J."/>
            <person name="Ramirez L."/>
            <person name="Alfaro M."/>
            <person name="Sun H."/>
            <person name="Tritt A."/>
            <person name="Yoshinaga Y."/>
            <person name="Zwiers L.-H."/>
            <person name="Turgeon B."/>
            <person name="Goodwin S."/>
            <person name="Spatafora J."/>
            <person name="Crous P."/>
            <person name="Grigoriev I."/>
        </authorList>
    </citation>
    <scope>NUCLEOTIDE SEQUENCE</scope>
    <source>
        <strain evidence="3">CBS 123094</strain>
    </source>
</reference>
<proteinExistence type="predicted"/>
<keyword evidence="1" id="KW-1133">Transmembrane helix</keyword>
<dbReference type="Pfam" id="PF20945">
    <property type="entry name" value="RMP1"/>
    <property type="match status" value="1"/>
</dbReference>
<dbReference type="GO" id="GO:0000172">
    <property type="term" value="C:ribonuclease MRP complex"/>
    <property type="evidence" value="ECO:0007669"/>
    <property type="project" value="InterPro"/>
</dbReference>
<dbReference type="CDD" id="cd22573">
    <property type="entry name" value="RMP1_RBD"/>
    <property type="match status" value="1"/>
</dbReference>
<dbReference type="OrthoDB" id="5414547at2759"/>
<accession>A0A6A5WRM1</accession>
<evidence type="ECO:0000313" key="3">
    <source>
        <dbReference type="EMBL" id="KAF2004500.1"/>
    </source>
</evidence>
<keyword evidence="1" id="KW-0812">Transmembrane</keyword>
<dbReference type="Proteomes" id="UP000799779">
    <property type="component" value="Unassembled WGS sequence"/>
</dbReference>
<gene>
    <name evidence="3" type="ORF">P154DRAFT_44935</name>
</gene>
<sequence length="203" mass="22875">MALVNSLQPVPVSAPYSAFEPLHIGPQISAKRLLAASANDKQALIDIHELLNRLFARNRNQHRRNHWFKSLHQFRKQLGLLINELEGFGGNTKGGVKGRLEQRLRYWDEKCIHQWYLHFTQLVAVGPFAVLGLVLMACTARVCRITGITDLYEEIASEDMKSVLQSVDGGAAADEFGEVLGGDQEEEDDDDEDMGIVIRREDY</sequence>
<feature type="domain" description="RNase MRP protein 1 RNA binding" evidence="2">
    <location>
        <begin position="50"/>
        <end position="141"/>
    </location>
</feature>
<evidence type="ECO:0000256" key="1">
    <source>
        <dbReference type="SAM" id="Phobius"/>
    </source>
</evidence>
<dbReference type="GO" id="GO:0000294">
    <property type="term" value="P:nuclear-transcribed mRNA catabolic process, RNase MRP-dependent"/>
    <property type="evidence" value="ECO:0007669"/>
    <property type="project" value="TreeGrafter"/>
</dbReference>